<dbReference type="Proteomes" id="UP001338125">
    <property type="component" value="Unassembled WGS sequence"/>
</dbReference>
<keyword evidence="2" id="KW-1185">Reference proteome</keyword>
<sequence length="127" mass="14650">MVQDLKPWIARALAAGRKPLPETRPRGIMGPQPVKVERIEKPPATRRRVPRRSWSTTEIRLLLRLKAKGKRWDDILLRFPDRSMDGIKQTYWKYRSGLKRISKTVSTKKYDGALALKSLKDTIASNA</sequence>
<name>A0ABR0SWR6_9HYPO</name>
<dbReference type="SUPFAM" id="SSF46689">
    <property type="entry name" value="Homeodomain-like"/>
    <property type="match status" value="1"/>
</dbReference>
<dbReference type="EMBL" id="JAVFKD010000002">
    <property type="protein sequence ID" value="KAK5996569.1"/>
    <property type="molecule type" value="Genomic_DNA"/>
</dbReference>
<comment type="caution">
    <text evidence="1">The sequence shown here is derived from an EMBL/GenBank/DDBJ whole genome shotgun (WGS) entry which is preliminary data.</text>
</comment>
<dbReference type="InterPro" id="IPR009057">
    <property type="entry name" value="Homeodomain-like_sf"/>
</dbReference>
<proteinExistence type="predicted"/>
<organism evidence="1 2">
    <name type="scientific">Cladobotryum mycophilum</name>
    <dbReference type="NCBI Taxonomy" id="491253"/>
    <lineage>
        <taxon>Eukaryota</taxon>
        <taxon>Fungi</taxon>
        <taxon>Dikarya</taxon>
        <taxon>Ascomycota</taxon>
        <taxon>Pezizomycotina</taxon>
        <taxon>Sordariomycetes</taxon>
        <taxon>Hypocreomycetidae</taxon>
        <taxon>Hypocreales</taxon>
        <taxon>Hypocreaceae</taxon>
        <taxon>Cladobotryum</taxon>
    </lineage>
</organism>
<protein>
    <recommendedName>
        <fullName evidence="3">Myb-like domain-containing protein</fullName>
    </recommendedName>
</protein>
<evidence type="ECO:0008006" key="3">
    <source>
        <dbReference type="Google" id="ProtNLM"/>
    </source>
</evidence>
<accession>A0ABR0SWR6</accession>
<evidence type="ECO:0000313" key="1">
    <source>
        <dbReference type="EMBL" id="KAK5996569.1"/>
    </source>
</evidence>
<evidence type="ECO:0000313" key="2">
    <source>
        <dbReference type="Proteomes" id="UP001338125"/>
    </source>
</evidence>
<gene>
    <name evidence="1" type="ORF">PT974_01906</name>
</gene>
<reference evidence="1 2" key="1">
    <citation type="submission" date="2024-01" db="EMBL/GenBank/DDBJ databases">
        <title>Complete genome of Cladobotryum mycophilum ATHUM6906.</title>
        <authorList>
            <person name="Christinaki A.C."/>
            <person name="Myridakis A.I."/>
            <person name="Kouvelis V.N."/>
        </authorList>
    </citation>
    <scope>NUCLEOTIDE SEQUENCE [LARGE SCALE GENOMIC DNA]</scope>
    <source>
        <strain evidence="1 2">ATHUM6906</strain>
    </source>
</reference>